<feature type="transmembrane region" description="Helical" evidence="1">
    <location>
        <begin position="59"/>
        <end position="78"/>
    </location>
</feature>
<evidence type="ECO:0008006" key="4">
    <source>
        <dbReference type="Google" id="ProtNLM"/>
    </source>
</evidence>
<dbReference type="EMBL" id="CP036200">
    <property type="protein sequence ID" value="QBF82021.1"/>
    <property type="molecule type" value="Genomic_DNA"/>
</dbReference>
<dbReference type="RefSeq" id="WP_130597995.1">
    <property type="nucleotide sequence ID" value="NZ_CP036200.1"/>
</dbReference>
<evidence type="ECO:0000313" key="3">
    <source>
        <dbReference type="Proteomes" id="UP000291106"/>
    </source>
</evidence>
<dbReference type="KEGG" id="smai:EXU30_04390"/>
<keyword evidence="1" id="KW-1133">Transmembrane helix</keyword>
<keyword evidence="1" id="KW-0472">Membrane</keyword>
<dbReference type="OrthoDB" id="6638271at2"/>
<dbReference type="Proteomes" id="UP000291106">
    <property type="component" value="Chromosome"/>
</dbReference>
<gene>
    <name evidence="2" type="ORF">EXU30_04390</name>
</gene>
<dbReference type="AlphaFoldDB" id="A0A411PEQ1"/>
<keyword evidence="1" id="KW-0812">Transmembrane</keyword>
<feature type="transmembrane region" description="Helical" evidence="1">
    <location>
        <begin position="93"/>
        <end position="112"/>
    </location>
</feature>
<protein>
    <recommendedName>
        <fullName evidence="4">DUF3137 domain-containing protein</fullName>
    </recommendedName>
</protein>
<name>A0A411PEQ1_9GAMM</name>
<evidence type="ECO:0000313" key="2">
    <source>
        <dbReference type="EMBL" id="QBF82021.1"/>
    </source>
</evidence>
<sequence length="354" mass="40709">MSTPSQPQRMDKPYNNKQLSQFLAKLKRQAAGSASIDTIKDCLDQAIALPYATKYRNQYHYISLLLGTIASIGLWLYLDRLGYSFSYYQQTHWLAFALLFSVIIGCVITLTIRHKRIKSTSKLLRDETIKHLYNMTECDGIFLAQAQSKFVDFQRGNHSRNIEWGKEIDFHTQAGVIRASVIHHHYVDQRQETYTETDSKGNTQTRTRTVYDHYHREGVIFPPINKCHSLVMSELRAKKHWPEKFMPASREFEKRFNVQTASEFEAAKFLEPVVVVACEALGKQLPQLTIEFAADGSLLINQNEANLLNPKMDHDITSPRAFKNELLNDTSLDTVNRIFGFVNKIIHHSVGPTR</sequence>
<keyword evidence="3" id="KW-1185">Reference proteome</keyword>
<proteinExistence type="predicted"/>
<accession>A0A411PEQ1</accession>
<organism evidence="2 3">
    <name type="scientific">Shewanella maritima</name>
    <dbReference type="NCBI Taxonomy" id="2520507"/>
    <lineage>
        <taxon>Bacteria</taxon>
        <taxon>Pseudomonadati</taxon>
        <taxon>Pseudomonadota</taxon>
        <taxon>Gammaproteobacteria</taxon>
        <taxon>Alteromonadales</taxon>
        <taxon>Shewanellaceae</taxon>
        <taxon>Shewanella</taxon>
    </lineage>
</organism>
<reference evidence="2 3" key="1">
    <citation type="submission" date="2019-02" db="EMBL/GenBank/DDBJ databases">
        <title>Shewanella sp. D4-2 isolated from Dokdo Island.</title>
        <authorList>
            <person name="Baek K."/>
        </authorList>
    </citation>
    <scope>NUCLEOTIDE SEQUENCE [LARGE SCALE GENOMIC DNA]</scope>
    <source>
        <strain evidence="2 3">D4-2</strain>
    </source>
</reference>
<evidence type="ECO:0000256" key="1">
    <source>
        <dbReference type="SAM" id="Phobius"/>
    </source>
</evidence>